<dbReference type="InterPro" id="IPR016161">
    <property type="entry name" value="Ald_DH/histidinol_DH"/>
</dbReference>
<dbReference type="InterPro" id="IPR008670">
    <property type="entry name" value="CoA_reduct_LuxC"/>
</dbReference>
<evidence type="ECO:0000256" key="1">
    <source>
        <dbReference type="ARBA" id="ARBA00022857"/>
    </source>
</evidence>
<dbReference type="Pfam" id="PF05893">
    <property type="entry name" value="LuxC"/>
    <property type="match status" value="1"/>
</dbReference>
<accession>A0ABN5ZXF9</accession>
<dbReference type="SUPFAM" id="SSF53720">
    <property type="entry name" value="ALDH-like"/>
    <property type="match status" value="1"/>
</dbReference>
<name>A0ABN5ZXF9_9MYCO</name>
<proteinExistence type="predicted"/>
<sequence>MAMQTSKPMASMVIRGAVYTDDLIEVGGRGGDLTFQTPDAHRYLDRLALSDPGQLADLYRLSFDDIVDYLDELGRHLDITTNERLQRACELSYRTAPTTPSIVDESFAGLGQMFSGDLVREIAETQVGVPYLEGWVAEPRRNGPQLAVRCFGARALHIVAGNAPGISALTIVRNAILRSDALIKAPSNDPFTALAIAETMCEMAPEHPITKHLSVAYWRGGDTALEDQLYQPHHFEKIVAWGGLASIKHVTRYIQPGLELIALDPKRSVSILGPEVFDSDTLQGEAAMRLATDIGALNQVGCVNARVIYALCGTDAAGVEKLNAFAERVYDAMLQLPPTLSTKPKAYDRELKAHVDALRLDDDWYRVIGGENDEGAIIVSQLPDSVDFAGMLGDRTANLVPADTLADAIKSTNAYTQTVGVFPEALKDDLQNILPLYGAQRFVSLGYATSASLACPQDGIEVLRRMGKWITNEISSPDTLPPPWLADSIR</sequence>
<dbReference type="EMBL" id="AP022584">
    <property type="protein sequence ID" value="BBY12518.1"/>
    <property type="molecule type" value="Genomic_DNA"/>
</dbReference>
<evidence type="ECO:0000313" key="2">
    <source>
        <dbReference type="EMBL" id="BBY12518.1"/>
    </source>
</evidence>
<reference evidence="2 3" key="1">
    <citation type="journal article" date="2019" name="Emerg. Microbes Infect.">
        <title>Comprehensive subspecies identification of 175 nontuberculous mycobacteria species based on 7547 genomic profiles.</title>
        <authorList>
            <person name="Matsumoto Y."/>
            <person name="Kinjo T."/>
            <person name="Motooka D."/>
            <person name="Nabeya D."/>
            <person name="Jung N."/>
            <person name="Uechi K."/>
            <person name="Horii T."/>
            <person name="Iida T."/>
            <person name="Fujita J."/>
            <person name="Nakamura S."/>
        </authorList>
    </citation>
    <scope>NUCLEOTIDE SEQUENCE [LARGE SCALE GENOMIC DNA]</scope>
    <source>
        <strain evidence="2 3">JCM 17324</strain>
    </source>
</reference>
<keyword evidence="3" id="KW-1185">Reference proteome</keyword>
<keyword evidence="1" id="KW-0521">NADP</keyword>
<dbReference type="Proteomes" id="UP000466831">
    <property type="component" value="Chromosome"/>
</dbReference>
<organism evidence="2 3">
    <name type="scientific">Mycobacterium marseillense</name>
    <dbReference type="NCBI Taxonomy" id="701042"/>
    <lineage>
        <taxon>Bacteria</taxon>
        <taxon>Bacillati</taxon>
        <taxon>Actinomycetota</taxon>
        <taxon>Actinomycetes</taxon>
        <taxon>Mycobacteriales</taxon>
        <taxon>Mycobacteriaceae</taxon>
        <taxon>Mycobacterium</taxon>
        <taxon>Mycobacterium avium complex (MAC)</taxon>
    </lineage>
</organism>
<evidence type="ECO:0000313" key="3">
    <source>
        <dbReference type="Proteomes" id="UP000466831"/>
    </source>
</evidence>
<gene>
    <name evidence="2" type="ORF">MMARJ_32580</name>
</gene>
<protein>
    <submittedName>
        <fullName evidence="2">Long-chain-fatty-acyl-CoA reductase</fullName>
    </submittedName>
</protein>